<dbReference type="PANTHER" id="PTHR46743">
    <property type="entry name" value="TEICHOIC ACIDS EXPORT ATP-BINDING PROTEIN TAGH"/>
    <property type="match status" value="1"/>
</dbReference>
<keyword evidence="3" id="KW-0547">Nucleotide-binding</keyword>
<keyword evidence="4 6" id="KW-0067">ATP-binding</keyword>
<dbReference type="GO" id="GO:0005524">
    <property type="term" value="F:ATP binding"/>
    <property type="evidence" value="ECO:0007669"/>
    <property type="project" value="UniProtKB-KW"/>
</dbReference>
<dbReference type="Pfam" id="PF00005">
    <property type="entry name" value="ABC_tran"/>
    <property type="match status" value="1"/>
</dbReference>
<proteinExistence type="inferred from homology"/>
<evidence type="ECO:0000256" key="4">
    <source>
        <dbReference type="ARBA" id="ARBA00022840"/>
    </source>
</evidence>
<keyword evidence="7" id="KW-1185">Reference proteome</keyword>
<evidence type="ECO:0000256" key="2">
    <source>
        <dbReference type="ARBA" id="ARBA00022448"/>
    </source>
</evidence>
<feature type="domain" description="ABC transporter" evidence="5">
    <location>
        <begin position="43"/>
        <end position="273"/>
    </location>
</feature>
<sequence>MGGLITICPFTTFVMSVITVENISKQYIIDHQKGKGGTTLRDVIAENVRSIFGGKKEQDRVTHEEFWALRDVSFSIEQGDRVGIVGHNGAGKSTMLKILSKIIEPTTGTVRIRGRVASLLEVGTGFHPELTGRENIFLNGSLLGMTRSEIRKQFDEIVAFAGVEKFLDTPVKRYSSGMYVRLGFAISAHLDPEIMIVDEVLAVGDAEFQKKSLGKMRDNSASGRTVIFVSHNLTAVQALCNKTLYFEKGQLIEQGETNQVIASYLSKVSKTRLSREWDTPEEAPGNDLVRVRRFELTPEYQDDLTHIDVRTPMKLRFEFWNMMERANLNLSLHLNSLTGECIFNIGTKSQSYGKGLIAGECTIPGYFLNDGSYTISIMIVKDTVTPLYVMEEGITFDVEDYREGIAWYGKWPGFVRPQFPFTTEVLEEDVPVK</sequence>
<dbReference type="InterPro" id="IPR015860">
    <property type="entry name" value="ABC_transpr_TagH-like"/>
</dbReference>
<dbReference type="GO" id="GO:0140359">
    <property type="term" value="F:ABC-type transporter activity"/>
    <property type="evidence" value="ECO:0007669"/>
    <property type="project" value="InterPro"/>
</dbReference>
<evidence type="ECO:0000256" key="3">
    <source>
        <dbReference type="ARBA" id="ARBA00022741"/>
    </source>
</evidence>
<dbReference type="SMART" id="SM00382">
    <property type="entry name" value="AAA"/>
    <property type="match status" value="1"/>
</dbReference>
<protein>
    <submittedName>
        <fullName evidence="6">Lipopolysaccharide transport system ATP-binding protein</fullName>
    </submittedName>
</protein>
<evidence type="ECO:0000313" key="6">
    <source>
        <dbReference type="EMBL" id="SFE48207.1"/>
    </source>
</evidence>
<dbReference type="CDD" id="cd03220">
    <property type="entry name" value="ABC_KpsT_Wzt"/>
    <property type="match status" value="1"/>
</dbReference>
<dbReference type="GO" id="GO:0016887">
    <property type="term" value="F:ATP hydrolysis activity"/>
    <property type="evidence" value="ECO:0007669"/>
    <property type="project" value="InterPro"/>
</dbReference>
<evidence type="ECO:0000256" key="1">
    <source>
        <dbReference type="ARBA" id="ARBA00005417"/>
    </source>
</evidence>
<dbReference type="Gene3D" id="3.40.50.300">
    <property type="entry name" value="P-loop containing nucleotide triphosphate hydrolases"/>
    <property type="match status" value="1"/>
</dbReference>
<evidence type="ECO:0000313" key="7">
    <source>
        <dbReference type="Proteomes" id="UP000198598"/>
    </source>
</evidence>
<accession>A0A1I2AWT6</accession>
<name>A0A1I2AWT6_9BACT</name>
<dbReference type="Proteomes" id="UP000198598">
    <property type="component" value="Unassembled WGS sequence"/>
</dbReference>
<comment type="similarity">
    <text evidence="1">Belongs to the ABC transporter superfamily.</text>
</comment>
<dbReference type="SUPFAM" id="SSF52540">
    <property type="entry name" value="P-loop containing nucleoside triphosphate hydrolases"/>
    <property type="match status" value="1"/>
</dbReference>
<dbReference type="InterPro" id="IPR050683">
    <property type="entry name" value="Bact_Polysacc_Export_ATP-bd"/>
</dbReference>
<dbReference type="STRING" id="662367.SAMN05216167_114108"/>
<evidence type="ECO:0000259" key="5">
    <source>
        <dbReference type="PROSITE" id="PS50893"/>
    </source>
</evidence>
<dbReference type="InterPro" id="IPR003439">
    <property type="entry name" value="ABC_transporter-like_ATP-bd"/>
</dbReference>
<reference evidence="6 7" key="1">
    <citation type="submission" date="2016-10" db="EMBL/GenBank/DDBJ databases">
        <authorList>
            <person name="de Groot N.N."/>
        </authorList>
    </citation>
    <scope>NUCLEOTIDE SEQUENCE [LARGE SCALE GENOMIC DNA]</scope>
    <source>
        <strain evidence="6 7">DSM 26130</strain>
    </source>
</reference>
<dbReference type="PANTHER" id="PTHR46743:SF2">
    <property type="entry name" value="TEICHOIC ACIDS EXPORT ATP-BINDING PROTEIN TAGH"/>
    <property type="match status" value="1"/>
</dbReference>
<organism evidence="6 7">
    <name type="scientific">Spirosoma endophyticum</name>
    <dbReference type="NCBI Taxonomy" id="662367"/>
    <lineage>
        <taxon>Bacteria</taxon>
        <taxon>Pseudomonadati</taxon>
        <taxon>Bacteroidota</taxon>
        <taxon>Cytophagia</taxon>
        <taxon>Cytophagales</taxon>
        <taxon>Cytophagaceae</taxon>
        <taxon>Spirosoma</taxon>
    </lineage>
</organism>
<dbReference type="GO" id="GO:0016020">
    <property type="term" value="C:membrane"/>
    <property type="evidence" value="ECO:0007669"/>
    <property type="project" value="InterPro"/>
</dbReference>
<dbReference type="InterPro" id="IPR003593">
    <property type="entry name" value="AAA+_ATPase"/>
</dbReference>
<keyword evidence="2" id="KW-0813">Transport</keyword>
<dbReference type="AlphaFoldDB" id="A0A1I2AWT6"/>
<gene>
    <name evidence="6" type="ORF">SAMN05216167_114108</name>
</gene>
<dbReference type="EMBL" id="FOLQ01000014">
    <property type="protein sequence ID" value="SFE48207.1"/>
    <property type="molecule type" value="Genomic_DNA"/>
</dbReference>
<dbReference type="PROSITE" id="PS50893">
    <property type="entry name" value="ABC_TRANSPORTER_2"/>
    <property type="match status" value="1"/>
</dbReference>
<dbReference type="InterPro" id="IPR027417">
    <property type="entry name" value="P-loop_NTPase"/>
</dbReference>